<dbReference type="AlphaFoldDB" id="A0A2T2P2X6"/>
<evidence type="ECO:0000256" key="1">
    <source>
        <dbReference type="SAM" id="MobiDB-lite"/>
    </source>
</evidence>
<organism evidence="2 3">
    <name type="scientific">Corynespora cassiicola Philippines</name>
    <dbReference type="NCBI Taxonomy" id="1448308"/>
    <lineage>
        <taxon>Eukaryota</taxon>
        <taxon>Fungi</taxon>
        <taxon>Dikarya</taxon>
        <taxon>Ascomycota</taxon>
        <taxon>Pezizomycotina</taxon>
        <taxon>Dothideomycetes</taxon>
        <taxon>Pleosporomycetidae</taxon>
        <taxon>Pleosporales</taxon>
        <taxon>Corynesporascaceae</taxon>
        <taxon>Corynespora</taxon>
    </lineage>
</organism>
<dbReference type="Proteomes" id="UP000240883">
    <property type="component" value="Unassembled WGS sequence"/>
</dbReference>
<accession>A0A2T2P2X6</accession>
<evidence type="ECO:0000313" key="3">
    <source>
        <dbReference type="Proteomes" id="UP000240883"/>
    </source>
</evidence>
<evidence type="ECO:0000313" key="2">
    <source>
        <dbReference type="EMBL" id="PSN72021.1"/>
    </source>
</evidence>
<feature type="region of interest" description="Disordered" evidence="1">
    <location>
        <begin position="1"/>
        <end position="30"/>
    </location>
</feature>
<name>A0A2T2P2X6_CORCC</name>
<proteinExistence type="predicted"/>
<keyword evidence="3" id="KW-1185">Reference proteome</keyword>
<sequence length="80" mass="8205">MHARIVPKSALACHTTTPPRRPPHHPPALSRTNVDELCLLLGSLATISAGGPDGRPTGQPAWLRGRNAGPGVVVGGLAFG</sequence>
<protein>
    <submittedName>
        <fullName evidence="2">Uncharacterized protein</fullName>
    </submittedName>
</protein>
<dbReference type="EMBL" id="KZ678130">
    <property type="protein sequence ID" value="PSN72021.1"/>
    <property type="molecule type" value="Genomic_DNA"/>
</dbReference>
<reference evidence="2 3" key="1">
    <citation type="journal article" date="2018" name="Front. Microbiol.">
        <title>Genome-Wide Analysis of Corynespora cassiicola Leaf Fall Disease Putative Effectors.</title>
        <authorList>
            <person name="Lopez D."/>
            <person name="Ribeiro S."/>
            <person name="Label P."/>
            <person name="Fumanal B."/>
            <person name="Venisse J.S."/>
            <person name="Kohler A."/>
            <person name="de Oliveira R.R."/>
            <person name="Labutti K."/>
            <person name="Lipzen A."/>
            <person name="Lail K."/>
            <person name="Bauer D."/>
            <person name="Ohm R.A."/>
            <person name="Barry K.W."/>
            <person name="Spatafora J."/>
            <person name="Grigoriev I.V."/>
            <person name="Martin F.M."/>
            <person name="Pujade-Renaud V."/>
        </authorList>
    </citation>
    <scope>NUCLEOTIDE SEQUENCE [LARGE SCALE GENOMIC DNA]</scope>
    <source>
        <strain evidence="2 3">Philippines</strain>
    </source>
</reference>
<gene>
    <name evidence="2" type="ORF">BS50DRAFT_569602</name>
</gene>